<feature type="domain" description="BTB" evidence="3">
    <location>
        <begin position="3"/>
        <end position="64"/>
    </location>
</feature>
<organism evidence="4">
    <name type="scientific">Apis mellifera</name>
    <name type="common">Honeybee</name>
    <dbReference type="NCBI Taxonomy" id="7460"/>
    <lineage>
        <taxon>Eukaryota</taxon>
        <taxon>Metazoa</taxon>
        <taxon>Ecdysozoa</taxon>
        <taxon>Arthropoda</taxon>
        <taxon>Hexapoda</taxon>
        <taxon>Insecta</taxon>
        <taxon>Pterygota</taxon>
        <taxon>Neoptera</taxon>
        <taxon>Endopterygota</taxon>
        <taxon>Hymenoptera</taxon>
        <taxon>Apocrita</taxon>
        <taxon>Aculeata</taxon>
        <taxon>Apoidea</taxon>
        <taxon>Anthophila</taxon>
        <taxon>Apidae</taxon>
        <taxon>Apis</taxon>
    </lineage>
</organism>
<evidence type="ECO:0000256" key="2">
    <source>
        <dbReference type="ARBA" id="ARBA00022737"/>
    </source>
</evidence>
<proteinExistence type="predicted"/>
<dbReference type="Gene3D" id="2.120.10.80">
    <property type="entry name" value="Kelch-type beta propeller"/>
    <property type="match status" value="1"/>
</dbReference>
<dbReference type="PANTHER" id="PTHR46375:SF3">
    <property type="entry name" value="KELCH REPEAT AND BTB DOMAIN-CONTAINING PROTEIN 13"/>
    <property type="match status" value="1"/>
</dbReference>
<dbReference type="KEGG" id="ame:725828"/>
<gene>
    <name evidence="4" type="primary">725828</name>
    <name evidence="6" type="synonym">LOC725828</name>
</gene>
<dbReference type="PROSITE" id="PS50097">
    <property type="entry name" value="BTB"/>
    <property type="match status" value="1"/>
</dbReference>
<dbReference type="PANTHER" id="PTHR46375">
    <property type="entry name" value="KELCH REPEAT AND BTB DOMAIN-CONTAINING PROTEIN 13-RELATED"/>
    <property type="match status" value="1"/>
</dbReference>
<dbReference type="RefSeq" id="XP_001121629.2">
    <property type="nucleotide sequence ID" value="XM_001121629.5"/>
</dbReference>
<evidence type="ECO:0000259" key="3">
    <source>
        <dbReference type="PROSITE" id="PS50097"/>
    </source>
</evidence>
<evidence type="ECO:0000256" key="1">
    <source>
        <dbReference type="ARBA" id="ARBA00022441"/>
    </source>
</evidence>
<dbReference type="SUPFAM" id="SSF117281">
    <property type="entry name" value="Kelch motif"/>
    <property type="match status" value="1"/>
</dbReference>
<dbReference type="GeneID" id="725828"/>
<dbReference type="InterPro" id="IPR015915">
    <property type="entry name" value="Kelch-typ_b-propeller"/>
</dbReference>
<name>A0A7M7FZU2_APIME</name>
<dbReference type="InterPro" id="IPR052392">
    <property type="entry name" value="Kelch-BTB_domain-containing"/>
</dbReference>
<dbReference type="EnsemblMetazoa" id="XM_001121629">
    <property type="protein sequence ID" value="XP_001121629"/>
    <property type="gene ID" value="LOC725828"/>
</dbReference>
<dbReference type="AlphaFoldDB" id="A0A7M7FZU2"/>
<protein>
    <submittedName>
        <fullName evidence="6">Uncharacterized protein LOC725828 isoform X1</fullName>
    </submittedName>
</protein>
<sequence length="507" mass="59605">MEEYLTLILKENRLKVNKEKLASKSCYFASLFSHNFNDSHNKEHVINYDIALYTLQNFVEWIHNEQRVDIYYHSIKVSMTKFLQDNFIELLNLLQLSVLFIVDELINDIIEIIVLCWLLPEKVIDIWLLAQELNIKPLRDICLSVCLDRFKELPLSMLIELTTDNINQLIQNINVRSSKNYLYFVRNKWMKHHTISDTTDIKEEREYKFIKGTVVCERDDSNDNKIANLYIWDNNILCKSIQLKSIQYPEKWINGMQVTGRGFSVYTIGGEVGLEGGQFNEIISRYCLLSKKWYYQAELPNPRRHMIAVFISNKLIIVGGVGKHRVKLRSVDILDIHTGEWKEGAYVPECFTEVPPHCVLNGRLFFLKSTLYIYYPEDNYWRIVKGLYSNPNLQRVNALLTYDSTLFLIDMAILLRIDITRRNSVCKKEECLKGRVDHSLLSFVVYKDRWCELRYVEINLTGIMILNVSENNNQFLHTEIKMGLEDSISPMMNCFNIIDPHTLYDTV</sequence>
<keyword evidence="5" id="KW-1185">Reference proteome</keyword>
<accession>A0A7M7FZU2</accession>
<dbReference type="SUPFAM" id="SSF54695">
    <property type="entry name" value="POZ domain"/>
    <property type="match status" value="1"/>
</dbReference>
<keyword evidence="1" id="KW-0880">Kelch repeat</keyword>
<accession>A0A8B6XEH2</accession>
<reference evidence="6" key="2">
    <citation type="submission" date="2025-04" db="UniProtKB">
        <authorList>
            <consortium name="RefSeq"/>
        </authorList>
    </citation>
    <scope>IDENTIFICATION</scope>
    <source>
        <strain evidence="6">DH4</strain>
        <tissue evidence="6">Whole body</tissue>
    </source>
</reference>
<keyword evidence="2" id="KW-0677">Repeat</keyword>
<dbReference type="Proteomes" id="UP000005203">
    <property type="component" value="Linkage group LG2"/>
</dbReference>
<dbReference type="OMA" id="WRYCLIS"/>
<dbReference type="OrthoDB" id="10027872at2759"/>
<reference evidence="4" key="1">
    <citation type="submission" date="2021-01" db="UniProtKB">
        <authorList>
            <consortium name="EnsemblMetazoa"/>
        </authorList>
    </citation>
    <scope>IDENTIFICATION</scope>
    <source>
        <strain evidence="4">DH4</strain>
    </source>
</reference>
<dbReference type="Gene3D" id="3.30.710.10">
    <property type="entry name" value="Potassium Channel Kv1.1, Chain A"/>
    <property type="match status" value="1"/>
</dbReference>
<evidence type="ECO:0000313" key="5">
    <source>
        <dbReference type="Proteomes" id="UP000005203"/>
    </source>
</evidence>
<dbReference type="InterPro" id="IPR011333">
    <property type="entry name" value="SKP1/BTB/POZ_sf"/>
</dbReference>
<evidence type="ECO:0000313" key="4">
    <source>
        <dbReference type="EnsemblMetazoa" id="XP_001121629"/>
    </source>
</evidence>
<dbReference type="InterPro" id="IPR000210">
    <property type="entry name" value="BTB/POZ_dom"/>
</dbReference>
<evidence type="ECO:0000313" key="6">
    <source>
        <dbReference type="RefSeq" id="XP_001121629.2"/>
    </source>
</evidence>